<dbReference type="STRING" id="105231.A0A1Y1HXW4"/>
<keyword evidence="2" id="KW-0812">Transmembrane</keyword>
<feature type="compositionally biased region" description="Basic and acidic residues" evidence="1">
    <location>
        <begin position="192"/>
        <end position="216"/>
    </location>
</feature>
<proteinExistence type="predicted"/>
<dbReference type="InterPro" id="IPR012098">
    <property type="entry name" value="SND3_fun"/>
</dbReference>
<dbReference type="PANTHER" id="PTHR28112">
    <property type="entry name" value="SRP-INDEPENDENT TARGETING PROTEIN 3"/>
    <property type="match status" value="1"/>
</dbReference>
<keyword evidence="2" id="KW-0472">Membrane</keyword>
<sequence length="216" mass="23689">MAPSVKMFLAPALIMGLKAMKVDFAAPENLLVIRGVYGVSVVAVFLAYLAIAYKLSTTGDMQKKLKVKEKNVSGQEIETVLTYAAYDQKELQKLAIQFLMGVGMTVFIHYKWNVVPALILQAVMGPVNLTDHALAKIYLFGKKETKRPFKDESNPLAAMFKPPEPAAEEVEGSPEAETTTPAVEASAAPKSSSKDSKIPQKDSKVLRLDTDTRKRK</sequence>
<keyword evidence="4" id="KW-1185">Reference proteome</keyword>
<protein>
    <recommendedName>
        <fullName evidence="5">Inorganic phosphate transporter</fullName>
    </recommendedName>
</protein>
<feature type="region of interest" description="Disordered" evidence="1">
    <location>
        <begin position="152"/>
        <end position="216"/>
    </location>
</feature>
<name>A0A1Y1HXW4_KLENI</name>
<dbReference type="Pfam" id="PF10032">
    <property type="entry name" value="Pho88"/>
    <property type="match status" value="1"/>
</dbReference>
<evidence type="ECO:0008006" key="5">
    <source>
        <dbReference type="Google" id="ProtNLM"/>
    </source>
</evidence>
<evidence type="ECO:0000313" key="4">
    <source>
        <dbReference type="Proteomes" id="UP000054558"/>
    </source>
</evidence>
<dbReference type="GO" id="GO:0005783">
    <property type="term" value="C:endoplasmic reticulum"/>
    <property type="evidence" value="ECO:0007669"/>
    <property type="project" value="InterPro"/>
</dbReference>
<feature type="transmembrane region" description="Helical" evidence="2">
    <location>
        <begin position="35"/>
        <end position="56"/>
    </location>
</feature>
<evidence type="ECO:0000256" key="2">
    <source>
        <dbReference type="SAM" id="Phobius"/>
    </source>
</evidence>
<dbReference type="Proteomes" id="UP000054558">
    <property type="component" value="Unassembled WGS sequence"/>
</dbReference>
<evidence type="ECO:0000256" key="1">
    <source>
        <dbReference type="SAM" id="MobiDB-lite"/>
    </source>
</evidence>
<dbReference type="PANTHER" id="PTHR28112:SF1">
    <property type="entry name" value="SRP-INDEPENDENT TARGETING PROTEIN 3"/>
    <property type="match status" value="1"/>
</dbReference>
<dbReference type="OMA" id="AMASQWE"/>
<dbReference type="AlphaFoldDB" id="A0A1Y1HXW4"/>
<dbReference type="EMBL" id="DF237081">
    <property type="protein sequence ID" value="GAQ83003.1"/>
    <property type="molecule type" value="Genomic_DNA"/>
</dbReference>
<accession>A0A1Y1HXW4</accession>
<evidence type="ECO:0000313" key="3">
    <source>
        <dbReference type="EMBL" id="GAQ83003.1"/>
    </source>
</evidence>
<keyword evidence="2" id="KW-1133">Transmembrane helix</keyword>
<reference evidence="3 4" key="1">
    <citation type="journal article" date="2014" name="Nat. Commun.">
        <title>Klebsormidium flaccidum genome reveals primary factors for plant terrestrial adaptation.</title>
        <authorList>
            <person name="Hori K."/>
            <person name="Maruyama F."/>
            <person name="Fujisawa T."/>
            <person name="Togashi T."/>
            <person name="Yamamoto N."/>
            <person name="Seo M."/>
            <person name="Sato S."/>
            <person name="Yamada T."/>
            <person name="Mori H."/>
            <person name="Tajima N."/>
            <person name="Moriyama T."/>
            <person name="Ikeuchi M."/>
            <person name="Watanabe M."/>
            <person name="Wada H."/>
            <person name="Kobayashi K."/>
            <person name="Saito M."/>
            <person name="Masuda T."/>
            <person name="Sasaki-Sekimoto Y."/>
            <person name="Mashiguchi K."/>
            <person name="Awai K."/>
            <person name="Shimojima M."/>
            <person name="Masuda S."/>
            <person name="Iwai M."/>
            <person name="Nobusawa T."/>
            <person name="Narise T."/>
            <person name="Kondo S."/>
            <person name="Saito H."/>
            <person name="Sato R."/>
            <person name="Murakawa M."/>
            <person name="Ihara Y."/>
            <person name="Oshima-Yamada Y."/>
            <person name="Ohtaka K."/>
            <person name="Satoh M."/>
            <person name="Sonobe K."/>
            <person name="Ishii M."/>
            <person name="Ohtani R."/>
            <person name="Kanamori-Sato M."/>
            <person name="Honoki R."/>
            <person name="Miyazaki D."/>
            <person name="Mochizuki H."/>
            <person name="Umetsu J."/>
            <person name="Higashi K."/>
            <person name="Shibata D."/>
            <person name="Kamiya Y."/>
            <person name="Sato N."/>
            <person name="Nakamura Y."/>
            <person name="Tabata S."/>
            <person name="Ida S."/>
            <person name="Kurokawa K."/>
            <person name="Ohta H."/>
        </authorList>
    </citation>
    <scope>NUCLEOTIDE SEQUENCE [LARGE SCALE GENOMIC DNA]</scope>
    <source>
        <strain evidence="3 4">NIES-2285</strain>
    </source>
</reference>
<dbReference type="OrthoDB" id="18139at2759"/>
<organism evidence="3 4">
    <name type="scientific">Klebsormidium nitens</name>
    <name type="common">Green alga</name>
    <name type="synonym">Ulothrix nitens</name>
    <dbReference type="NCBI Taxonomy" id="105231"/>
    <lineage>
        <taxon>Eukaryota</taxon>
        <taxon>Viridiplantae</taxon>
        <taxon>Streptophyta</taxon>
        <taxon>Klebsormidiophyceae</taxon>
        <taxon>Klebsormidiales</taxon>
        <taxon>Klebsormidiaceae</taxon>
        <taxon>Klebsormidium</taxon>
    </lineage>
</organism>
<gene>
    <name evidence="3" type="ORF">KFL_001320110</name>
</gene>
<dbReference type="GO" id="GO:0045047">
    <property type="term" value="P:protein targeting to ER"/>
    <property type="evidence" value="ECO:0007669"/>
    <property type="project" value="InterPro"/>
</dbReference>